<evidence type="ECO:0000256" key="1">
    <source>
        <dbReference type="SAM" id="Phobius"/>
    </source>
</evidence>
<feature type="transmembrane region" description="Helical" evidence="1">
    <location>
        <begin position="62"/>
        <end position="81"/>
    </location>
</feature>
<feature type="transmembrane region" description="Helical" evidence="1">
    <location>
        <begin position="381"/>
        <end position="402"/>
    </location>
</feature>
<dbReference type="KEGG" id="mgau:MGALJ_50640"/>
<organism evidence="2 3">
    <name type="scientific">Mycobacterium gallinarum</name>
    <dbReference type="NCBI Taxonomy" id="39689"/>
    <lineage>
        <taxon>Bacteria</taxon>
        <taxon>Bacillati</taxon>
        <taxon>Actinomycetota</taxon>
        <taxon>Actinomycetes</taxon>
        <taxon>Mycobacteriales</taxon>
        <taxon>Mycobacteriaceae</taxon>
        <taxon>Mycobacterium</taxon>
    </lineage>
</organism>
<evidence type="ECO:0000313" key="2">
    <source>
        <dbReference type="EMBL" id="BBY95395.1"/>
    </source>
</evidence>
<keyword evidence="3" id="KW-1185">Reference proteome</keyword>
<keyword evidence="1" id="KW-1133">Transmembrane helix</keyword>
<feature type="transmembrane region" description="Helical" evidence="1">
    <location>
        <begin position="264"/>
        <end position="281"/>
    </location>
</feature>
<accession>A0A9W4FHP3</accession>
<feature type="transmembrane region" description="Helical" evidence="1">
    <location>
        <begin position="87"/>
        <end position="103"/>
    </location>
</feature>
<feature type="transmembrane region" description="Helical" evidence="1">
    <location>
        <begin position="115"/>
        <end position="135"/>
    </location>
</feature>
<name>A0A9W4FHP3_9MYCO</name>
<evidence type="ECO:0000313" key="3">
    <source>
        <dbReference type="Proteomes" id="UP000465785"/>
    </source>
</evidence>
<keyword evidence="1" id="KW-0472">Membrane</keyword>
<feature type="transmembrane region" description="Helical" evidence="1">
    <location>
        <begin position="293"/>
        <end position="311"/>
    </location>
</feature>
<feature type="transmembrane region" description="Helical" evidence="1">
    <location>
        <begin position="194"/>
        <end position="215"/>
    </location>
</feature>
<dbReference type="Proteomes" id="UP000465785">
    <property type="component" value="Chromosome"/>
</dbReference>
<reference evidence="2 3" key="1">
    <citation type="journal article" date="2019" name="Emerg. Microbes Infect.">
        <title>Comprehensive subspecies identification of 175 nontuberculous mycobacteria species based on 7547 genomic profiles.</title>
        <authorList>
            <person name="Matsumoto Y."/>
            <person name="Kinjo T."/>
            <person name="Motooka D."/>
            <person name="Nabeya D."/>
            <person name="Jung N."/>
            <person name="Uechi K."/>
            <person name="Horii T."/>
            <person name="Iida T."/>
            <person name="Fujita J."/>
            <person name="Nakamura S."/>
        </authorList>
    </citation>
    <scope>NUCLEOTIDE SEQUENCE [LARGE SCALE GENOMIC DNA]</scope>
    <source>
        <strain evidence="2 3">JCM 6399</strain>
    </source>
</reference>
<dbReference type="EMBL" id="AP022601">
    <property type="protein sequence ID" value="BBY95395.1"/>
    <property type="molecule type" value="Genomic_DNA"/>
</dbReference>
<sequence>MVCRACETEVPDAGFCGSCGAKQAGGQGRWRLGAYAVAPNEHTLLPFFVTSLFPQLSQRSHIVFRVGLAVPLLGVIAFALLRWQAPLITVGALGLLILFVLFLRESDVDDDLPRGLLALTAAMGIVLGVGCAYAVNEFVPDDYVLTLGSEYTTQTLFDKALVIVTPVFYALLMLIPTVVIRLIQRGPRESLDGYVIGALGSISFTSAATLTLLSPQFETGISASDRAVDTLVVQAGIQLIAVPLTAAMLGGLFGMALWFGRRTLIAISVLLILGLYALFGLMDLETIPIFVELVLYLFIALFAVIALRLGVQFVLMTKDHDPATHSGFLRCFHCHYVEPDMPFCLNCGVAAHAASRSSRDVRRTAEDVETAPVRRPSHARLMTALAIGTAVAAAAGIAAAFASTPQVVAYQCPPDCGRPPIYEPIESYPRYVSEDGAFSVQYPGPGTAYVATLQPDGVELKFTGGDTGTMELFGQPAEGRTAKQITESLVAEHFPNATVDYQIPNAMVGYEPGYGVVYDEYPQDARGSFTRLRLLVMVAVKNDYALAAAAIGPYREFTRDDGPGHPSAANLQLAMDMGKYVNSFRWTEPKD</sequence>
<protein>
    <recommendedName>
        <fullName evidence="4">Zinc ribbon domain-containing protein</fullName>
    </recommendedName>
</protein>
<keyword evidence="1" id="KW-0812">Transmembrane</keyword>
<evidence type="ECO:0008006" key="4">
    <source>
        <dbReference type="Google" id="ProtNLM"/>
    </source>
</evidence>
<feature type="transmembrane region" description="Helical" evidence="1">
    <location>
        <begin position="235"/>
        <end position="257"/>
    </location>
</feature>
<gene>
    <name evidence="2" type="ORF">MGALJ_50640</name>
</gene>
<proteinExistence type="predicted"/>
<dbReference type="AlphaFoldDB" id="A0A9W4FHP3"/>
<feature type="transmembrane region" description="Helical" evidence="1">
    <location>
        <begin position="160"/>
        <end position="182"/>
    </location>
</feature>